<evidence type="ECO:0000313" key="6">
    <source>
        <dbReference type="EMBL" id="OGY25394.1"/>
    </source>
</evidence>
<dbReference type="SMART" id="SM00316">
    <property type="entry name" value="S1"/>
    <property type="match status" value="4"/>
</dbReference>
<dbReference type="CDD" id="cd04465">
    <property type="entry name" value="S1_RPS1_repeat_ec2_hs2"/>
    <property type="match status" value="1"/>
</dbReference>
<evidence type="ECO:0000256" key="4">
    <source>
        <dbReference type="SAM" id="MobiDB-lite"/>
    </source>
</evidence>
<evidence type="ECO:0000256" key="2">
    <source>
        <dbReference type="ARBA" id="ARBA00022980"/>
    </source>
</evidence>
<dbReference type="InterPro" id="IPR012340">
    <property type="entry name" value="NA-bd_OB-fold"/>
</dbReference>
<dbReference type="InterPro" id="IPR035104">
    <property type="entry name" value="Ribosomal_protein_S1-like"/>
</dbReference>
<feature type="domain" description="S1 motif" evidence="5">
    <location>
        <begin position="308"/>
        <end position="371"/>
    </location>
</feature>
<feature type="region of interest" description="Disordered" evidence="4">
    <location>
        <begin position="1"/>
        <end position="22"/>
    </location>
</feature>
<keyword evidence="3" id="KW-0687">Ribonucleoprotein</keyword>
<protein>
    <recommendedName>
        <fullName evidence="5">S1 motif domain-containing protein</fullName>
    </recommendedName>
</protein>
<dbReference type="InterPro" id="IPR050437">
    <property type="entry name" value="Ribos_protein_bS1-like"/>
</dbReference>
<keyword evidence="2" id="KW-0689">Ribosomal protein</keyword>
<feature type="region of interest" description="Disordered" evidence="4">
    <location>
        <begin position="370"/>
        <end position="408"/>
    </location>
</feature>
<comment type="caution">
    <text evidence="6">The sequence shown here is derived from an EMBL/GenBank/DDBJ whole genome shotgun (WGS) entry which is preliminary data.</text>
</comment>
<dbReference type="GO" id="GO:0006412">
    <property type="term" value="P:translation"/>
    <property type="evidence" value="ECO:0007669"/>
    <property type="project" value="TreeGrafter"/>
</dbReference>
<dbReference type="GO" id="GO:0003735">
    <property type="term" value="F:structural constituent of ribosome"/>
    <property type="evidence" value="ECO:0007669"/>
    <property type="project" value="TreeGrafter"/>
</dbReference>
<reference evidence="6 7" key="1">
    <citation type="journal article" date="2016" name="Nat. Commun.">
        <title>Thousands of microbial genomes shed light on interconnected biogeochemical processes in an aquifer system.</title>
        <authorList>
            <person name="Anantharaman K."/>
            <person name="Brown C.T."/>
            <person name="Hug L.A."/>
            <person name="Sharon I."/>
            <person name="Castelle C.J."/>
            <person name="Probst A.J."/>
            <person name="Thomas B.C."/>
            <person name="Singh A."/>
            <person name="Wilkins M.J."/>
            <person name="Karaoz U."/>
            <person name="Brodie E.L."/>
            <person name="Williams K.H."/>
            <person name="Hubbard S.S."/>
            <person name="Banfield J.F."/>
        </authorList>
    </citation>
    <scope>NUCLEOTIDE SEQUENCE [LARGE SCALE GENOMIC DNA]</scope>
</reference>
<dbReference type="InterPro" id="IPR003029">
    <property type="entry name" value="S1_domain"/>
</dbReference>
<evidence type="ECO:0000259" key="5">
    <source>
        <dbReference type="PROSITE" id="PS50126"/>
    </source>
</evidence>
<evidence type="ECO:0000256" key="3">
    <source>
        <dbReference type="ARBA" id="ARBA00023274"/>
    </source>
</evidence>
<dbReference type="PRINTS" id="PR00681">
    <property type="entry name" value="RIBOSOMALS1"/>
</dbReference>
<dbReference type="STRING" id="1802596.A2Z11_03265"/>
<dbReference type="SUPFAM" id="SSF50249">
    <property type="entry name" value="Nucleic acid-binding proteins"/>
    <property type="match status" value="4"/>
</dbReference>
<dbReference type="Gene3D" id="2.40.50.140">
    <property type="entry name" value="Nucleic acid-binding proteins"/>
    <property type="match status" value="4"/>
</dbReference>
<dbReference type="EMBL" id="MHCS01000046">
    <property type="protein sequence ID" value="OGY25394.1"/>
    <property type="molecule type" value="Genomic_DNA"/>
</dbReference>
<gene>
    <name evidence="6" type="ORF">A2Z11_03265</name>
</gene>
<dbReference type="PROSITE" id="PS50126">
    <property type="entry name" value="S1"/>
    <property type="match status" value="4"/>
</dbReference>
<evidence type="ECO:0000313" key="7">
    <source>
        <dbReference type="Proteomes" id="UP000176389"/>
    </source>
</evidence>
<dbReference type="PANTHER" id="PTHR10724:SF7">
    <property type="entry name" value="SMALL RIBOSOMAL SUBUNIT PROTEIN BS1C"/>
    <property type="match status" value="1"/>
</dbReference>
<accession>A0A1G1WCP3</accession>
<dbReference type="Proteomes" id="UP000176389">
    <property type="component" value="Unassembled WGS sequence"/>
</dbReference>
<feature type="domain" description="S1 motif" evidence="5">
    <location>
        <begin position="143"/>
        <end position="205"/>
    </location>
</feature>
<dbReference type="Pfam" id="PF00575">
    <property type="entry name" value="S1"/>
    <property type="match status" value="4"/>
</dbReference>
<organism evidence="6 7">
    <name type="scientific">Candidatus Woykebacteria bacterium RBG_16_43_9</name>
    <dbReference type="NCBI Taxonomy" id="1802596"/>
    <lineage>
        <taxon>Bacteria</taxon>
        <taxon>Candidatus Woykeibacteriota</taxon>
    </lineage>
</organism>
<proteinExistence type="inferred from homology"/>
<name>A0A1G1WCP3_9BACT</name>
<feature type="domain" description="S1 motif" evidence="5">
    <location>
        <begin position="222"/>
        <end position="291"/>
    </location>
</feature>
<dbReference type="PANTHER" id="PTHR10724">
    <property type="entry name" value="30S RIBOSOMAL PROTEIN S1"/>
    <property type="match status" value="1"/>
</dbReference>
<feature type="domain" description="S1 motif" evidence="5">
    <location>
        <begin position="61"/>
        <end position="125"/>
    </location>
</feature>
<sequence>MAKKDEAETSSQQSKIRGRVFSTEKPVSKIRERVFSPDTSGSKMAQLLAVKGFAPRALSKGETVEGQIVSILADSALVDIGSKAEGIIPLKELHDSGEKIEIGAKISAVIAQSEGDSGTAVLTVKKTIKERAWEQLQDISDKGEHVEVKGVGSNRGGLIVEYKGTRGFIPSSHLVTDARNAIGKNLTVSVIQVDDKLNKLVFSEKEVVGEVLPKVELAFKIGDSLDVSISKILPFGLLVSTPSGPDGLVHISEISWKKVSSLQDLYKIGQKIKVKVISIEANSGRINLSIKQLEKDPWKEPAKKYKVGSLFERAVSRATSYGVFVELEEGIEGLIHSSKIPYGVEYKQGDKVKIQVDLFDSDQKRVALRLAPDEDSADSKKPRTKPKVTIEKRSSDNSNLRTAKRKVS</sequence>
<comment type="similarity">
    <text evidence="1">Belongs to the bacterial ribosomal protein bS1 family.</text>
</comment>
<dbReference type="GO" id="GO:0003729">
    <property type="term" value="F:mRNA binding"/>
    <property type="evidence" value="ECO:0007669"/>
    <property type="project" value="TreeGrafter"/>
</dbReference>
<dbReference type="AlphaFoldDB" id="A0A1G1WCP3"/>
<evidence type="ECO:0000256" key="1">
    <source>
        <dbReference type="ARBA" id="ARBA00006767"/>
    </source>
</evidence>